<feature type="transmembrane region" description="Helical" evidence="1">
    <location>
        <begin position="27"/>
        <end position="48"/>
    </location>
</feature>
<name>A0A809R9P3_9BACT</name>
<dbReference type="KEGG" id="npy:NPRO_18880"/>
<evidence type="ECO:0000256" key="1">
    <source>
        <dbReference type="SAM" id="Phobius"/>
    </source>
</evidence>
<keyword evidence="1" id="KW-0472">Membrane</keyword>
<evidence type="ECO:0008006" key="4">
    <source>
        <dbReference type="Google" id="ProtNLM"/>
    </source>
</evidence>
<evidence type="ECO:0000313" key="3">
    <source>
        <dbReference type="Proteomes" id="UP000662873"/>
    </source>
</evidence>
<dbReference type="EMBL" id="AP021858">
    <property type="protein sequence ID" value="BBO24293.1"/>
    <property type="molecule type" value="Genomic_DNA"/>
</dbReference>
<keyword evidence="1" id="KW-0812">Transmembrane</keyword>
<dbReference type="AlphaFoldDB" id="A0A809R9P3"/>
<protein>
    <recommendedName>
        <fullName evidence="4">Transmembrane protein</fullName>
    </recommendedName>
</protein>
<proteinExistence type="predicted"/>
<accession>A0A809R9P3</accession>
<sequence length="151" mass="17197">MGFRCVLKGRGGIVKSDSLERRRVNGWMVYSLVTTTLFLAGVLVQNVLTQPGRQEGIAASERVLRLAGQRDFEGIAASSAPAVVEFMQQRDEKWGKVVKYSFEDSLVQIGGSPAQVWWRVWRERKNVRETFYCINDRVVQAFVSWPEAEQK</sequence>
<reference evidence="2" key="1">
    <citation type="journal article" name="DNA Res.">
        <title>The physiological potential of anammox bacteria as revealed by their core genome structure.</title>
        <authorList>
            <person name="Okubo T."/>
            <person name="Toyoda A."/>
            <person name="Fukuhara K."/>
            <person name="Uchiyama I."/>
            <person name="Harigaya Y."/>
            <person name="Kuroiwa M."/>
            <person name="Suzuki T."/>
            <person name="Murakami Y."/>
            <person name="Suwa Y."/>
            <person name="Takami H."/>
        </authorList>
    </citation>
    <scope>NUCLEOTIDE SEQUENCE</scope>
    <source>
        <strain evidence="2">317325-2</strain>
    </source>
</reference>
<gene>
    <name evidence="2" type="ORF">NPRO_18880</name>
</gene>
<evidence type="ECO:0000313" key="2">
    <source>
        <dbReference type="EMBL" id="BBO24293.1"/>
    </source>
</evidence>
<dbReference type="Proteomes" id="UP000662873">
    <property type="component" value="Chromosome"/>
</dbReference>
<organism evidence="2 3">
    <name type="scientific">Candidatus Nitrosymbiomonas proteolyticus</name>
    <dbReference type="NCBI Taxonomy" id="2608984"/>
    <lineage>
        <taxon>Bacteria</taxon>
        <taxon>Bacillati</taxon>
        <taxon>Armatimonadota</taxon>
        <taxon>Armatimonadota incertae sedis</taxon>
        <taxon>Candidatus Nitrosymbiomonas</taxon>
    </lineage>
</organism>
<keyword evidence="1" id="KW-1133">Transmembrane helix</keyword>